<accession>A0A1G8P5Q5</accession>
<protein>
    <submittedName>
        <fullName evidence="1">Uncharacterized protein</fullName>
    </submittedName>
</protein>
<gene>
    <name evidence="1" type="ORF">SAMN04488693_12920</name>
</gene>
<dbReference type="Proteomes" id="UP000199258">
    <property type="component" value="Unassembled WGS sequence"/>
</dbReference>
<dbReference type="EMBL" id="FNDT01000029">
    <property type="protein sequence ID" value="SDI87646.1"/>
    <property type="molecule type" value="Genomic_DNA"/>
</dbReference>
<proteinExistence type="predicted"/>
<evidence type="ECO:0000313" key="2">
    <source>
        <dbReference type="Proteomes" id="UP000199258"/>
    </source>
</evidence>
<reference evidence="1 2" key="1">
    <citation type="submission" date="2016-10" db="EMBL/GenBank/DDBJ databases">
        <authorList>
            <person name="de Groot N.N."/>
        </authorList>
    </citation>
    <scope>NUCLEOTIDE SEQUENCE [LARGE SCALE GENOMIC DNA]</scope>
    <source>
        <strain evidence="1 2">NP_1H</strain>
    </source>
</reference>
<organism evidence="1 2">
    <name type="scientific">Arthrobacter subterraneus</name>
    <dbReference type="NCBI Taxonomy" id="335973"/>
    <lineage>
        <taxon>Bacteria</taxon>
        <taxon>Bacillati</taxon>
        <taxon>Actinomycetota</taxon>
        <taxon>Actinomycetes</taxon>
        <taxon>Micrococcales</taxon>
        <taxon>Micrococcaceae</taxon>
        <taxon>Arthrobacter</taxon>
    </lineage>
</organism>
<name>A0A1G8P5Q5_9MICC</name>
<evidence type="ECO:0000313" key="1">
    <source>
        <dbReference type="EMBL" id="SDI87646.1"/>
    </source>
</evidence>
<keyword evidence="2" id="KW-1185">Reference proteome</keyword>
<dbReference type="AlphaFoldDB" id="A0A1G8P5Q5"/>
<sequence length="34" mass="3985">MKLKRKPKNLWGPANFLINVFRLVLTLIEKCGDQ</sequence>